<evidence type="ECO:0000256" key="2">
    <source>
        <dbReference type="ARBA" id="ARBA00001947"/>
    </source>
</evidence>
<name>A0ABU8LBA2_9MICO</name>
<feature type="signal peptide" evidence="14">
    <location>
        <begin position="1"/>
        <end position="25"/>
    </location>
</feature>
<organism evidence="17 18">
    <name type="scientific">Microbacterium bandirmense</name>
    <dbReference type="NCBI Taxonomy" id="3122050"/>
    <lineage>
        <taxon>Bacteria</taxon>
        <taxon>Bacillati</taxon>
        <taxon>Actinomycetota</taxon>
        <taxon>Actinomycetes</taxon>
        <taxon>Micrococcales</taxon>
        <taxon>Microbacteriaceae</taxon>
        <taxon>Microbacterium</taxon>
    </lineage>
</organism>
<evidence type="ECO:0000256" key="9">
    <source>
        <dbReference type="ARBA" id="ARBA00022801"/>
    </source>
</evidence>
<comment type="cofactor">
    <cofactor evidence="2">
        <name>Zn(2+)</name>
        <dbReference type="ChEBI" id="CHEBI:29105"/>
    </cofactor>
</comment>
<comment type="subcellular location">
    <subcellularLocation>
        <location evidence="3">Secreted</location>
    </subcellularLocation>
</comment>
<dbReference type="PRINTS" id="PR00931">
    <property type="entry name" value="MICOLLPTASE"/>
</dbReference>
<dbReference type="Gene3D" id="1.10.390.20">
    <property type="match status" value="1"/>
</dbReference>
<evidence type="ECO:0000256" key="13">
    <source>
        <dbReference type="SAM" id="MobiDB-lite"/>
    </source>
</evidence>
<dbReference type="RefSeq" id="WP_337332282.1">
    <property type="nucleotide sequence ID" value="NZ_JBBDGM010000007.1"/>
</dbReference>
<dbReference type="Proteomes" id="UP001371224">
    <property type="component" value="Unassembled WGS sequence"/>
</dbReference>
<keyword evidence="6" id="KW-0645">Protease</keyword>
<evidence type="ECO:0000256" key="7">
    <source>
        <dbReference type="ARBA" id="ARBA00022723"/>
    </source>
</evidence>
<dbReference type="Pfam" id="PF08453">
    <property type="entry name" value="Peptidase_M9_N"/>
    <property type="match status" value="1"/>
</dbReference>
<keyword evidence="8 14" id="KW-0732">Signal</keyword>
<dbReference type="Gene3D" id="3.40.30.160">
    <property type="entry name" value="Collagenase ColT, N-terminal domain"/>
    <property type="match status" value="1"/>
</dbReference>
<feature type="region of interest" description="Disordered" evidence="13">
    <location>
        <begin position="33"/>
        <end position="97"/>
    </location>
</feature>
<dbReference type="EC" id="3.4.24.3" evidence="4"/>
<keyword evidence="12" id="KW-0865">Zymogen</keyword>
<keyword evidence="10" id="KW-0862">Zinc</keyword>
<dbReference type="Pfam" id="PF01752">
    <property type="entry name" value="Peptidase_M9"/>
    <property type="match status" value="1"/>
</dbReference>
<evidence type="ECO:0000256" key="10">
    <source>
        <dbReference type="ARBA" id="ARBA00022833"/>
    </source>
</evidence>
<evidence type="ECO:0000256" key="5">
    <source>
        <dbReference type="ARBA" id="ARBA00022525"/>
    </source>
</evidence>
<keyword evidence="11" id="KW-0482">Metalloprotease</keyword>
<dbReference type="InterPro" id="IPR013661">
    <property type="entry name" value="Peptidase_M9_N_dom"/>
</dbReference>
<reference evidence="17 18" key="1">
    <citation type="submission" date="2024-02" db="EMBL/GenBank/DDBJ databases">
        <authorList>
            <person name="Saticioglu I.B."/>
        </authorList>
    </citation>
    <scope>NUCLEOTIDE SEQUENCE [LARGE SCALE GENOMIC DNA]</scope>
    <source>
        <strain evidence="17 18">Mu-80</strain>
    </source>
</reference>
<keyword evidence="7" id="KW-0479">Metal-binding</keyword>
<feature type="compositionally biased region" description="Low complexity" evidence="13">
    <location>
        <begin position="33"/>
        <end position="48"/>
    </location>
</feature>
<dbReference type="InterPro" id="IPR007280">
    <property type="entry name" value="Peptidase_C_arc/bac"/>
</dbReference>
<evidence type="ECO:0000256" key="14">
    <source>
        <dbReference type="SAM" id="SignalP"/>
    </source>
</evidence>
<gene>
    <name evidence="17" type="ORF">WDU99_09880</name>
</gene>
<evidence type="ECO:0000256" key="4">
    <source>
        <dbReference type="ARBA" id="ARBA00012653"/>
    </source>
</evidence>
<feature type="region of interest" description="Disordered" evidence="13">
    <location>
        <begin position="645"/>
        <end position="669"/>
    </location>
</feature>
<dbReference type="Pfam" id="PF04151">
    <property type="entry name" value="PPC"/>
    <property type="match status" value="1"/>
</dbReference>
<sequence length="778" mass="83996">MTSRMMHRGATMLLSVAVCAGLVLAVPTAAAGSAPTAASPTADETAPPYISGLVSPESDELAPALPPISANTDALRTGAGEDEAAPERPSMQQRSASKNLRAAAATCTTADFAQASSASVADLVTASTTDCVNTLFSVTGTQAAAVFSEAKMVAVANTLKSAAQSYTGDNSASTTQLVLFLRAGYYVQYYDSNVPDFGTALRTAVSGALDTFFGNPRSQDVTDANGETLSEAVTLIDSAELNDRYIHVVKRLLTDYDSSYDSSWWMLNAVNGTFTVLFRGHQVPAFVDAVAADGSLLVTLRDFALGHTDLLSGQNAYLVTNAGRELGRFLGDAQVKAVVKPHVKSVLDQTSLDGPASGLWVAVAQMADWYDASECSYYGTCNLQERIEAHVLPTTHVCSQSITIRAQDMNAEELSDSCDSLNAQDAYFHSVAKDDGPVPDDVNTTIEVVVFDSSDDYQSYAGSLYGIDTNNGGMYLEGDPSQVGNIARFIAYEADWLRPEFAIWNLNHEYTHYLDGRFNMHGDFAENMTTPTIWWVEGFAEYISYHYRDLPYTAAQELAATGQYTLSELFDTTYDHDTDRIYRWGYLAVSFMLNQHPNEMQTVLGDYRSGNWSSARNYLKNSIGTAYDAEFADFLTRCAQGDCSDDLGGGTPDPGPDPDPDPGENTWEVPVCDDADARLLGQACGRMQMSAEQGDSRYLLVWIPEGTDRLTVTSGGGLGDADLYVSHSGWASPQSHTGRSTNAGNSEQVIIEWPASGWNYITLHGVEDFSNVSVVSHY</sequence>
<evidence type="ECO:0000256" key="1">
    <source>
        <dbReference type="ARBA" id="ARBA00000424"/>
    </source>
</evidence>
<evidence type="ECO:0000256" key="3">
    <source>
        <dbReference type="ARBA" id="ARBA00004613"/>
    </source>
</evidence>
<accession>A0ABU8LBA2</accession>
<evidence type="ECO:0000259" key="16">
    <source>
        <dbReference type="Pfam" id="PF08453"/>
    </source>
</evidence>
<evidence type="ECO:0000256" key="12">
    <source>
        <dbReference type="ARBA" id="ARBA00023145"/>
    </source>
</evidence>
<proteinExistence type="predicted"/>
<dbReference type="PANTHER" id="PTHR13062:SF9">
    <property type="entry name" value="MICROBIAL COLLAGENASE"/>
    <property type="match status" value="1"/>
</dbReference>
<evidence type="ECO:0000313" key="17">
    <source>
        <dbReference type="EMBL" id="MEJ1088625.1"/>
    </source>
</evidence>
<comment type="catalytic activity">
    <reaction evidence="1">
        <text>Digestion of native collagen in the triple helical region at Xaa-|-Gly bonds. With synthetic peptides, a preference is shown for Gly at P3 and P1', Pro and Ala at P2 and P2', and hydroxyproline, Ala or Arg at P3'.</text>
        <dbReference type="EC" id="3.4.24.3"/>
    </reaction>
</comment>
<evidence type="ECO:0000256" key="11">
    <source>
        <dbReference type="ARBA" id="ARBA00023049"/>
    </source>
</evidence>
<evidence type="ECO:0000256" key="8">
    <source>
        <dbReference type="ARBA" id="ARBA00022729"/>
    </source>
</evidence>
<comment type="caution">
    <text evidence="17">The sequence shown here is derived from an EMBL/GenBank/DDBJ whole genome shotgun (WGS) entry which is preliminary data.</text>
</comment>
<evidence type="ECO:0000259" key="15">
    <source>
        <dbReference type="Pfam" id="PF04151"/>
    </source>
</evidence>
<keyword evidence="18" id="KW-1185">Reference proteome</keyword>
<keyword evidence="5" id="KW-0964">Secreted</keyword>
<dbReference type="Gene3D" id="2.60.120.380">
    <property type="match status" value="1"/>
</dbReference>
<evidence type="ECO:0000256" key="6">
    <source>
        <dbReference type="ARBA" id="ARBA00022670"/>
    </source>
</evidence>
<feature type="domain" description="Peptidase M9 collagenase N-terminal" evidence="16">
    <location>
        <begin position="107"/>
        <end position="287"/>
    </location>
</feature>
<dbReference type="EMBL" id="JBBDGM010000007">
    <property type="protein sequence ID" value="MEJ1088625.1"/>
    <property type="molecule type" value="Genomic_DNA"/>
</dbReference>
<keyword evidence="9" id="KW-0378">Hydrolase</keyword>
<evidence type="ECO:0000313" key="18">
    <source>
        <dbReference type="Proteomes" id="UP001371224"/>
    </source>
</evidence>
<feature type="chain" id="PRO_5046591674" description="microbial collagenase" evidence="14">
    <location>
        <begin position="26"/>
        <end position="778"/>
    </location>
</feature>
<dbReference type="InterPro" id="IPR002169">
    <property type="entry name" value="Peptidase_M9A/M9B"/>
</dbReference>
<dbReference type="PANTHER" id="PTHR13062">
    <property type="entry name" value="COLLAGENASE"/>
    <property type="match status" value="1"/>
</dbReference>
<feature type="domain" description="Peptidase C-terminal archaeal/bacterial" evidence="15">
    <location>
        <begin position="701"/>
        <end position="764"/>
    </location>
</feature>
<protein>
    <recommendedName>
        <fullName evidence="4">microbial collagenase</fullName>
        <ecNumber evidence="4">3.4.24.3</ecNumber>
    </recommendedName>
</protein>